<reference evidence="1 2" key="1">
    <citation type="submission" date="2019-03" db="EMBL/GenBank/DDBJ databases">
        <title>First draft genome of Liparis tanakae, snailfish: a comprehensive survey of snailfish specific genes.</title>
        <authorList>
            <person name="Kim W."/>
            <person name="Song I."/>
            <person name="Jeong J.-H."/>
            <person name="Kim D."/>
            <person name="Kim S."/>
            <person name="Ryu S."/>
            <person name="Song J.Y."/>
            <person name="Lee S.K."/>
        </authorList>
    </citation>
    <scope>NUCLEOTIDE SEQUENCE [LARGE SCALE GENOMIC DNA]</scope>
    <source>
        <tissue evidence="1">Muscle</tissue>
    </source>
</reference>
<evidence type="ECO:0000313" key="2">
    <source>
        <dbReference type="Proteomes" id="UP000314294"/>
    </source>
</evidence>
<organism evidence="1 2">
    <name type="scientific">Liparis tanakae</name>
    <name type="common">Tanaka's snailfish</name>
    <dbReference type="NCBI Taxonomy" id="230148"/>
    <lineage>
        <taxon>Eukaryota</taxon>
        <taxon>Metazoa</taxon>
        <taxon>Chordata</taxon>
        <taxon>Craniata</taxon>
        <taxon>Vertebrata</taxon>
        <taxon>Euteleostomi</taxon>
        <taxon>Actinopterygii</taxon>
        <taxon>Neopterygii</taxon>
        <taxon>Teleostei</taxon>
        <taxon>Neoteleostei</taxon>
        <taxon>Acanthomorphata</taxon>
        <taxon>Eupercaria</taxon>
        <taxon>Perciformes</taxon>
        <taxon>Cottioidei</taxon>
        <taxon>Cottales</taxon>
        <taxon>Liparidae</taxon>
        <taxon>Liparis</taxon>
    </lineage>
</organism>
<dbReference type="AlphaFoldDB" id="A0A4Z2IND7"/>
<dbReference type="Proteomes" id="UP000314294">
    <property type="component" value="Unassembled WGS sequence"/>
</dbReference>
<dbReference type="EMBL" id="SRLO01000066">
    <property type="protein sequence ID" value="TNN79228.1"/>
    <property type="molecule type" value="Genomic_DNA"/>
</dbReference>
<sequence length="62" mass="6915">MTQSNWFRSTAMGRGSQLACCSRHSGGRRCLIGLLSYSRESDMLSMRVIPRDRVGCNGGRTF</sequence>
<comment type="caution">
    <text evidence="1">The sequence shown here is derived from an EMBL/GenBank/DDBJ whole genome shotgun (WGS) entry which is preliminary data.</text>
</comment>
<name>A0A4Z2IND7_9TELE</name>
<protein>
    <submittedName>
        <fullName evidence="1">Uncharacterized protein</fullName>
    </submittedName>
</protein>
<proteinExistence type="predicted"/>
<evidence type="ECO:0000313" key="1">
    <source>
        <dbReference type="EMBL" id="TNN79228.1"/>
    </source>
</evidence>
<gene>
    <name evidence="1" type="ORF">EYF80_010472</name>
</gene>
<keyword evidence="2" id="KW-1185">Reference proteome</keyword>
<accession>A0A4Z2IND7</accession>